<protein>
    <recommendedName>
        <fullName evidence="9">Mitochondrial pyruvate carrier</fullName>
    </recommendedName>
</protein>
<dbReference type="EMBL" id="CP034208">
    <property type="protein sequence ID" value="QBZ62368.1"/>
    <property type="molecule type" value="Genomic_DNA"/>
</dbReference>
<dbReference type="InterPro" id="IPR005336">
    <property type="entry name" value="MPC"/>
</dbReference>
<evidence type="ECO:0000256" key="3">
    <source>
        <dbReference type="ARBA" id="ARBA00022448"/>
    </source>
</evidence>
<gene>
    <name evidence="10" type="ORF">PoMZ_11248</name>
</gene>
<proteinExistence type="inferred from homology"/>
<evidence type="ECO:0000256" key="1">
    <source>
        <dbReference type="ARBA" id="ARBA00004448"/>
    </source>
</evidence>
<dbReference type="VEuPathDB" id="FungiDB:M_BR32_EuGene_00026821"/>
<keyword evidence="7 9" id="KW-0496">Mitochondrion</keyword>
<reference evidence="10 11" key="1">
    <citation type="journal article" date="2019" name="Mol. Biol. Evol.">
        <title>Blast fungal genomes show frequent chromosomal changes, gene gains and losses, and effector gene turnover.</title>
        <authorList>
            <person name="Gomez Luciano L.B."/>
            <person name="Jason Tsai I."/>
            <person name="Chuma I."/>
            <person name="Tosa Y."/>
            <person name="Chen Y.H."/>
            <person name="Li J.Y."/>
            <person name="Li M.Y."/>
            <person name="Jade Lu M.Y."/>
            <person name="Nakayashiki H."/>
            <person name="Li W.H."/>
        </authorList>
    </citation>
    <scope>NUCLEOTIDE SEQUENCE [LARGE SCALE GENOMIC DNA]</scope>
    <source>
        <strain evidence="10">MZ5-1-6</strain>
    </source>
</reference>
<dbReference type="Pfam" id="PF03650">
    <property type="entry name" value="MPC"/>
    <property type="match status" value="1"/>
</dbReference>
<comment type="similarity">
    <text evidence="2 9">Belongs to the mitochondrial pyruvate carrier (MPC) (TC 2.A.105) family.</text>
</comment>
<evidence type="ECO:0000256" key="2">
    <source>
        <dbReference type="ARBA" id="ARBA00006416"/>
    </source>
</evidence>
<dbReference type="AlphaFoldDB" id="A0A4V1C771"/>
<dbReference type="GO" id="GO:0006850">
    <property type="term" value="P:pyruvate import into mitochondria"/>
    <property type="evidence" value="ECO:0007669"/>
    <property type="project" value="InterPro"/>
</dbReference>
<dbReference type="PANTHER" id="PTHR14154">
    <property type="entry name" value="UPF0041 BRAIN PROTEIN 44-RELATED"/>
    <property type="match status" value="1"/>
</dbReference>
<keyword evidence="4" id="KW-0812">Transmembrane</keyword>
<organism evidence="10 11">
    <name type="scientific">Pyricularia oryzae</name>
    <name type="common">Rice blast fungus</name>
    <name type="synonym">Magnaporthe oryzae</name>
    <dbReference type="NCBI Taxonomy" id="318829"/>
    <lineage>
        <taxon>Eukaryota</taxon>
        <taxon>Fungi</taxon>
        <taxon>Dikarya</taxon>
        <taxon>Ascomycota</taxon>
        <taxon>Pezizomycotina</taxon>
        <taxon>Sordariomycetes</taxon>
        <taxon>Sordariomycetidae</taxon>
        <taxon>Magnaporthales</taxon>
        <taxon>Pyriculariaceae</taxon>
        <taxon>Pyricularia</taxon>
    </lineage>
</organism>
<evidence type="ECO:0000313" key="11">
    <source>
        <dbReference type="Proteomes" id="UP000294847"/>
    </source>
</evidence>
<keyword evidence="3 9" id="KW-0813">Transport</keyword>
<evidence type="ECO:0000256" key="7">
    <source>
        <dbReference type="ARBA" id="ARBA00023128"/>
    </source>
</evidence>
<evidence type="ECO:0000256" key="8">
    <source>
        <dbReference type="ARBA" id="ARBA00023136"/>
    </source>
</evidence>
<accession>A0A4V1C771</accession>
<comment type="function">
    <text evidence="9">Mediates the uptake of pyruvate into mitochondria.</text>
</comment>
<comment type="subcellular location">
    <subcellularLocation>
        <location evidence="1 9">Mitochondrion inner membrane</location>
        <topology evidence="1 9">Multi-pass membrane protein</topology>
    </subcellularLocation>
</comment>
<evidence type="ECO:0000256" key="4">
    <source>
        <dbReference type="ARBA" id="ARBA00022692"/>
    </source>
</evidence>
<evidence type="ECO:0000256" key="6">
    <source>
        <dbReference type="ARBA" id="ARBA00022989"/>
    </source>
</evidence>
<evidence type="ECO:0000256" key="5">
    <source>
        <dbReference type="ARBA" id="ARBA00022792"/>
    </source>
</evidence>
<keyword evidence="5 9" id="KW-0999">Mitochondrion inner membrane</keyword>
<keyword evidence="8" id="KW-0472">Membrane</keyword>
<dbReference type="GO" id="GO:0005743">
    <property type="term" value="C:mitochondrial inner membrane"/>
    <property type="evidence" value="ECO:0007669"/>
    <property type="project" value="UniProtKB-SubCell"/>
</dbReference>
<dbReference type="Proteomes" id="UP000294847">
    <property type="component" value="Chromosome 5"/>
</dbReference>
<sequence length="133" mass="14706">MAAFVKSVNAYIRRDKYLNYFCSTHFWGPASNFGIPIAAVMDTQKSPDLISPVMTGSLIIYAGTFMRYSLAVTPKNYLLFACHFVNAGAQLTQGYRYINWNYWGGRERAALASPVSAAVEAVQGKPIPVPESK</sequence>
<evidence type="ECO:0000313" key="10">
    <source>
        <dbReference type="EMBL" id="QBZ62368.1"/>
    </source>
</evidence>
<dbReference type="SMR" id="A0A4V1C771"/>
<name>A0A4V1C771_PYROR</name>
<dbReference type="OMA" id="LMACHCT"/>
<evidence type="ECO:0000256" key="9">
    <source>
        <dbReference type="RuleBase" id="RU363100"/>
    </source>
</evidence>
<keyword evidence="6" id="KW-1133">Transmembrane helix</keyword>